<dbReference type="NCBIfam" id="NF033644">
    <property type="entry name" value="antiterm_UpxY"/>
    <property type="match status" value="1"/>
</dbReference>
<dbReference type="Proteomes" id="UP001230496">
    <property type="component" value="Chromosome"/>
</dbReference>
<dbReference type="SUPFAM" id="SSF50104">
    <property type="entry name" value="Translation proteins SH3-like domain"/>
    <property type="match status" value="1"/>
</dbReference>
<dbReference type="CDD" id="cd09893">
    <property type="entry name" value="NGN_SP_TaA"/>
    <property type="match status" value="1"/>
</dbReference>
<dbReference type="Pfam" id="PF02357">
    <property type="entry name" value="NusG"/>
    <property type="match status" value="1"/>
</dbReference>
<keyword evidence="2" id="KW-0805">Transcription regulation</keyword>
<dbReference type="InterPro" id="IPR036735">
    <property type="entry name" value="NGN_dom_sf"/>
</dbReference>
<sequence length="174" mass="20130">MEYWFAIYTKSRMEKKVADRLADQHIEVYCPTQTVLRQWSDRKKKVKVAVFPSYVFVKFNEEHERLKILQTPGVVNFVRYLGADAKIRPIEIDAIQNLLGEYEEVSLEPIKEGDKVQIQHGGMKGQEGKVILTQKDRVIVYIESLGLSLKAELSKAKVKKLGKEEDDKSGKYHF</sequence>
<dbReference type="KEGG" id="msaa:QYS49_32775"/>
<dbReference type="InterPro" id="IPR043425">
    <property type="entry name" value="NusG-like"/>
</dbReference>
<proteinExistence type="predicted"/>
<dbReference type="RefSeq" id="WP_308350088.1">
    <property type="nucleotide sequence ID" value="NZ_CP129971.1"/>
</dbReference>
<name>A0AA51NBJ5_9BACT</name>
<evidence type="ECO:0000256" key="1">
    <source>
        <dbReference type="ARBA" id="ARBA00022814"/>
    </source>
</evidence>
<evidence type="ECO:0000256" key="3">
    <source>
        <dbReference type="ARBA" id="ARBA00023163"/>
    </source>
</evidence>
<evidence type="ECO:0000259" key="4">
    <source>
        <dbReference type="SMART" id="SM00738"/>
    </source>
</evidence>
<organism evidence="5 6">
    <name type="scientific">Marivirga salinarum</name>
    <dbReference type="NCBI Taxonomy" id="3059078"/>
    <lineage>
        <taxon>Bacteria</taxon>
        <taxon>Pseudomonadati</taxon>
        <taxon>Bacteroidota</taxon>
        <taxon>Cytophagia</taxon>
        <taxon>Cytophagales</taxon>
        <taxon>Marivirgaceae</taxon>
        <taxon>Marivirga</taxon>
    </lineage>
</organism>
<dbReference type="PANTHER" id="PTHR30265">
    <property type="entry name" value="RHO-INTERACTING TRANSCRIPTION TERMINATION FACTOR NUSG"/>
    <property type="match status" value="1"/>
</dbReference>
<keyword evidence="1" id="KW-0889">Transcription antitermination</keyword>
<dbReference type="SMART" id="SM00738">
    <property type="entry name" value="NGN"/>
    <property type="match status" value="1"/>
</dbReference>
<keyword evidence="3" id="KW-0804">Transcription</keyword>
<evidence type="ECO:0000313" key="5">
    <source>
        <dbReference type="EMBL" id="WMN12192.1"/>
    </source>
</evidence>
<protein>
    <submittedName>
        <fullName evidence="5">UpxY family transcription antiterminator</fullName>
    </submittedName>
</protein>
<accession>A0AA51NBJ5</accession>
<reference evidence="5 6" key="1">
    <citation type="submission" date="2023-08" db="EMBL/GenBank/DDBJ databases">
        <title>Comparative genomics and taxonomic characterization of three novel marine species of genus Marivirga.</title>
        <authorList>
            <person name="Muhammad N."/>
            <person name="Kim S.-G."/>
        </authorList>
    </citation>
    <scope>NUCLEOTIDE SEQUENCE [LARGE SCALE GENOMIC DNA]</scope>
    <source>
        <strain evidence="5 6">BDSF4-3</strain>
    </source>
</reference>
<gene>
    <name evidence="5" type="ORF">QYS49_32775</name>
</gene>
<dbReference type="InterPro" id="IPR006645">
    <property type="entry name" value="NGN-like_dom"/>
</dbReference>
<dbReference type="GO" id="GO:0006354">
    <property type="term" value="P:DNA-templated transcription elongation"/>
    <property type="evidence" value="ECO:0007669"/>
    <property type="project" value="InterPro"/>
</dbReference>
<evidence type="ECO:0000313" key="6">
    <source>
        <dbReference type="Proteomes" id="UP001230496"/>
    </source>
</evidence>
<dbReference type="AlphaFoldDB" id="A0AA51NBJ5"/>
<evidence type="ECO:0000256" key="2">
    <source>
        <dbReference type="ARBA" id="ARBA00023015"/>
    </source>
</evidence>
<dbReference type="SUPFAM" id="SSF82679">
    <property type="entry name" value="N-utilization substance G protein NusG, N-terminal domain"/>
    <property type="match status" value="1"/>
</dbReference>
<dbReference type="InterPro" id="IPR008991">
    <property type="entry name" value="Translation_prot_SH3-like_sf"/>
</dbReference>
<dbReference type="EMBL" id="CP129971">
    <property type="protein sequence ID" value="WMN12192.1"/>
    <property type="molecule type" value="Genomic_DNA"/>
</dbReference>
<dbReference type="PANTHER" id="PTHR30265:SF4">
    <property type="entry name" value="KOW MOTIF FAMILY PROTEIN, EXPRESSED"/>
    <property type="match status" value="1"/>
</dbReference>
<dbReference type="Gene3D" id="3.30.70.940">
    <property type="entry name" value="NusG, N-terminal domain"/>
    <property type="match status" value="1"/>
</dbReference>
<keyword evidence="6" id="KW-1185">Reference proteome</keyword>
<dbReference type="GO" id="GO:0031564">
    <property type="term" value="P:transcription antitermination"/>
    <property type="evidence" value="ECO:0007669"/>
    <property type="project" value="UniProtKB-KW"/>
</dbReference>
<feature type="domain" description="NusG-like N-terminal" evidence="4">
    <location>
        <begin position="1"/>
        <end position="102"/>
    </location>
</feature>